<dbReference type="Gene3D" id="1.10.238.10">
    <property type="entry name" value="EF-hand"/>
    <property type="match status" value="1"/>
</dbReference>
<dbReference type="CDD" id="cd00051">
    <property type="entry name" value="EFh"/>
    <property type="match status" value="1"/>
</dbReference>
<dbReference type="PANTHER" id="PTHR24349">
    <property type="entry name" value="SERINE/THREONINE-PROTEIN KINASE"/>
    <property type="match status" value="1"/>
</dbReference>
<feature type="domain" description="EF-hand" evidence="12">
    <location>
        <begin position="483"/>
        <end position="518"/>
    </location>
</feature>
<evidence type="ECO:0000256" key="8">
    <source>
        <dbReference type="ARBA" id="ARBA00024334"/>
    </source>
</evidence>
<protein>
    <submittedName>
        <fullName evidence="13">Calcium-dependent protein kinase 2</fullName>
    </submittedName>
</protein>
<dbReference type="Pfam" id="PF13499">
    <property type="entry name" value="EF-hand_7"/>
    <property type="match status" value="1"/>
</dbReference>
<dbReference type="InterPro" id="IPR002048">
    <property type="entry name" value="EF_hand_dom"/>
</dbReference>
<evidence type="ECO:0000256" key="1">
    <source>
        <dbReference type="ARBA" id="ARBA00001946"/>
    </source>
</evidence>
<dbReference type="FunFam" id="1.10.510.10:FF:000571">
    <property type="entry name" value="Maternal embryonic leucine zipper kinase"/>
    <property type="match status" value="1"/>
</dbReference>
<dbReference type="PROSITE" id="PS00107">
    <property type="entry name" value="PROTEIN_KINASE_ATP"/>
    <property type="match status" value="1"/>
</dbReference>
<evidence type="ECO:0000256" key="5">
    <source>
        <dbReference type="ARBA" id="ARBA00022777"/>
    </source>
</evidence>
<gene>
    <name evidence="13" type="ORF">FCC1311_014492</name>
</gene>
<keyword evidence="3" id="KW-0808">Transferase</keyword>
<keyword evidence="2" id="KW-0723">Serine/threonine-protein kinase</keyword>
<proteinExistence type="inferred from homology"/>
<feature type="compositionally biased region" description="Low complexity" evidence="10">
    <location>
        <begin position="43"/>
        <end position="61"/>
    </location>
</feature>
<accession>A0A2R5G2K7</accession>
<dbReference type="CDD" id="cd05117">
    <property type="entry name" value="STKc_CAMK"/>
    <property type="match status" value="1"/>
</dbReference>
<feature type="domain" description="EF-hand" evidence="12">
    <location>
        <begin position="447"/>
        <end position="482"/>
    </location>
</feature>
<comment type="caution">
    <text evidence="13">The sequence shown here is derived from an EMBL/GenBank/DDBJ whole genome shotgun (WGS) entry which is preliminary data.</text>
</comment>
<dbReference type="SMART" id="SM00054">
    <property type="entry name" value="EFh"/>
    <property type="match status" value="4"/>
</dbReference>
<evidence type="ECO:0000259" key="11">
    <source>
        <dbReference type="PROSITE" id="PS50011"/>
    </source>
</evidence>
<comment type="similarity">
    <text evidence="8">Belongs to the protein kinase superfamily. Ser/Thr protein kinase family. CDPK subfamily.</text>
</comment>
<keyword evidence="5 13" id="KW-0418">Kinase</keyword>
<dbReference type="Pfam" id="PF00069">
    <property type="entry name" value="Pkinase"/>
    <property type="match status" value="1"/>
</dbReference>
<dbReference type="SMART" id="SM00220">
    <property type="entry name" value="S_TKc"/>
    <property type="match status" value="1"/>
</dbReference>
<evidence type="ECO:0000256" key="6">
    <source>
        <dbReference type="ARBA" id="ARBA00022837"/>
    </source>
</evidence>
<dbReference type="PROSITE" id="PS00018">
    <property type="entry name" value="EF_HAND_1"/>
    <property type="match status" value="3"/>
</dbReference>
<dbReference type="Proteomes" id="UP000241890">
    <property type="component" value="Unassembled WGS sequence"/>
</dbReference>
<dbReference type="InterPro" id="IPR000719">
    <property type="entry name" value="Prot_kinase_dom"/>
</dbReference>
<dbReference type="InterPro" id="IPR017441">
    <property type="entry name" value="Protein_kinase_ATP_BS"/>
</dbReference>
<dbReference type="InterPro" id="IPR011009">
    <property type="entry name" value="Kinase-like_dom_sf"/>
</dbReference>
<dbReference type="SUPFAM" id="SSF56112">
    <property type="entry name" value="Protein kinase-like (PK-like)"/>
    <property type="match status" value="1"/>
</dbReference>
<comment type="cofactor">
    <cofactor evidence="1">
        <name>Mg(2+)</name>
        <dbReference type="ChEBI" id="CHEBI:18420"/>
    </cofactor>
</comment>
<evidence type="ECO:0000313" key="14">
    <source>
        <dbReference type="Proteomes" id="UP000241890"/>
    </source>
</evidence>
<evidence type="ECO:0000256" key="4">
    <source>
        <dbReference type="ARBA" id="ARBA00022741"/>
    </source>
</evidence>
<keyword evidence="4 9" id="KW-0547">Nucleotide-binding</keyword>
<dbReference type="PROSITE" id="PS50011">
    <property type="entry name" value="PROTEIN_KINASE_DOM"/>
    <property type="match status" value="1"/>
</dbReference>
<feature type="region of interest" description="Disordered" evidence="10">
    <location>
        <begin position="35"/>
        <end position="61"/>
    </location>
</feature>
<evidence type="ECO:0000313" key="13">
    <source>
        <dbReference type="EMBL" id="GBG25232.1"/>
    </source>
</evidence>
<evidence type="ECO:0000256" key="9">
    <source>
        <dbReference type="PROSITE-ProRule" id="PRU10141"/>
    </source>
</evidence>
<evidence type="ECO:0000256" key="10">
    <source>
        <dbReference type="SAM" id="MobiDB-lite"/>
    </source>
</evidence>
<dbReference type="InterPro" id="IPR011992">
    <property type="entry name" value="EF-hand-dom_pair"/>
</dbReference>
<dbReference type="OrthoDB" id="40902at2759"/>
<evidence type="ECO:0000256" key="7">
    <source>
        <dbReference type="ARBA" id="ARBA00022840"/>
    </source>
</evidence>
<evidence type="ECO:0000256" key="2">
    <source>
        <dbReference type="ARBA" id="ARBA00022527"/>
    </source>
</evidence>
<organism evidence="13 14">
    <name type="scientific">Hondaea fermentalgiana</name>
    <dbReference type="NCBI Taxonomy" id="2315210"/>
    <lineage>
        <taxon>Eukaryota</taxon>
        <taxon>Sar</taxon>
        <taxon>Stramenopiles</taxon>
        <taxon>Bigyra</taxon>
        <taxon>Labyrinthulomycetes</taxon>
        <taxon>Thraustochytrida</taxon>
        <taxon>Thraustochytriidae</taxon>
        <taxon>Hondaea</taxon>
    </lineage>
</organism>
<dbReference type="PROSITE" id="PS50222">
    <property type="entry name" value="EF_HAND_2"/>
    <property type="match status" value="3"/>
</dbReference>
<dbReference type="InterPro" id="IPR018247">
    <property type="entry name" value="EF_Hand_1_Ca_BS"/>
</dbReference>
<keyword evidence="14" id="KW-1185">Reference proteome</keyword>
<dbReference type="AlphaFoldDB" id="A0A2R5G2K7"/>
<dbReference type="GO" id="GO:0004674">
    <property type="term" value="F:protein serine/threonine kinase activity"/>
    <property type="evidence" value="ECO:0007669"/>
    <property type="project" value="UniProtKB-KW"/>
</dbReference>
<reference evidence="13 14" key="1">
    <citation type="submission" date="2017-12" db="EMBL/GenBank/DDBJ databases">
        <title>Sequencing, de novo assembly and annotation of complete genome of a new Thraustochytrid species, strain FCC1311.</title>
        <authorList>
            <person name="Sedici K."/>
            <person name="Godart F."/>
            <person name="Aiese Cigliano R."/>
            <person name="Sanseverino W."/>
            <person name="Barakat M."/>
            <person name="Ortet P."/>
            <person name="Marechal E."/>
            <person name="Cagnac O."/>
            <person name="Amato A."/>
        </authorList>
    </citation>
    <scope>NUCLEOTIDE SEQUENCE [LARGE SCALE GENOMIC DNA]</scope>
</reference>
<keyword evidence="6" id="KW-0106">Calcium</keyword>
<keyword evidence="7 9" id="KW-0067">ATP-binding</keyword>
<feature type="binding site" evidence="9">
    <location>
        <position position="130"/>
    </location>
    <ligand>
        <name>ATP</name>
        <dbReference type="ChEBI" id="CHEBI:30616"/>
    </ligand>
</feature>
<dbReference type="PROSITE" id="PS00108">
    <property type="entry name" value="PROTEIN_KINASE_ST"/>
    <property type="match status" value="1"/>
</dbReference>
<dbReference type="SUPFAM" id="SSF47473">
    <property type="entry name" value="EF-hand"/>
    <property type="match status" value="1"/>
</dbReference>
<dbReference type="GO" id="GO:0005524">
    <property type="term" value="F:ATP binding"/>
    <property type="evidence" value="ECO:0007669"/>
    <property type="project" value="UniProtKB-UniRule"/>
</dbReference>
<dbReference type="InParanoid" id="A0A2R5G2K7"/>
<feature type="domain" description="Protein kinase" evidence="11">
    <location>
        <begin position="95"/>
        <end position="356"/>
    </location>
</feature>
<dbReference type="InterPro" id="IPR050205">
    <property type="entry name" value="CDPK_Ser/Thr_kinases"/>
</dbReference>
<dbReference type="InterPro" id="IPR008271">
    <property type="entry name" value="Ser/Thr_kinase_AS"/>
</dbReference>
<evidence type="ECO:0000256" key="3">
    <source>
        <dbReference type="ARBA" id="ARBA00022679"/>
    </source>
</evidence>
<name>A0A2R5G2K7_9STRA</name>
<evidence type="ECO:0000259" key="12">
    <source>
        <dbReference type="PROSITE" id="PS50222"/>
    </source>
</evidence>
<feature type="domain" description="EF-hand" evidence="12">
    <location>
        <begin position="519"/>
        <end position="549"/>
    </location>
</feature>
<dbReference type="GO" id="GO:0005509">
    <property type="term" value="F:calcium ion binding"/>
    <property type="evidence" value="ECO:0007669"/>
    <property type="project" value="InterPro"/>
</dbReference>
<dbReference type="EMBL" id="BEYU01000012">
    <property type="protein sequence ID" value="GBG25232.1"/>
    <property type="molecule type" value="Genomic_DNA"/>
</dbReference>
<dbReference type="Gene3D" id="1.10.510.10">
    <property type="entry name" value="Transferase(Phosphotransferase) domain 1"/>
    <property type="match status" value="1"/>
</dbReference>
<sequence>MLARIATSGRGARQGLRSSTSFSVYVQTGANGYGSRHDKNAWQRGPLGSQQQQQQLPVRQQQRRSISSFGTFMSKLNPFEPALITGKSAKLEDCYEVLEELGRGRYGTVSRARILSKHSTESDDEFFAIKVVPKHTVADLDELRTEHRVMVRVDHPHCVGLTEAFEDSENVYFVFPLCVGGELFDRIIQKGSYTEEDAARLIRQLLLALEYCHETLHVVHRDVKPENLLFWTNEEDSSLTLCDFGMAHPFEEDELMHSSCGSPSYVAPEVLAGTYTESCDIWSAGVILYILLSGSVPFHGETDEDIMRSVAKGDFSFDLPAWDHVSDSAKDLVRSMICKDVSERFTASQCLHHKWVRELGEGRDIPLLLALDNLHAFGRFARVKRVALQLIAKQLAGSPEKMDSQVSQLRDFFAKLSSENNGLISPEGLAEAILTESKRENSFNVLSSPAQLAELLGSSDLDHNGLIDIDEFCAACLNECLLTKEANLRFAFDSIDRDRDGFISMEELRSAFGENESYENIKEEFEQYDLNSDGVISYEEFRSGLRRTS</sequence>